<dbReference type="InterPro" id="IPR029062">
    <property type="entry name" value="Class_I_gatase-like"/>
</dbReference>
<evidence type="ECO:0000313" key="4">
    <source>
        <dbReference type="EMBL" id="MFC4129833.1"/>
    </source>
</evidence>
<sequence length="397" mass="42236">MTELIVLMGSGETTPTMIKPHRAILDRVGDAPAVLLDTPYGFQSNADDISARAVAYFKASVGRDIGVVSWRRRDLPAVEAERALTTMRQAEWLFAGPGSPTYALTHWRDTPIPGLITKSKVVVFASAAALTLGSHAIPVYEIYKAGLDPHWVPALDIFRELTGVPAVIIPHYDNAEGGHHDTRFCYLGEGRLARMEQWLPEESVIVGIDEHTAALVDLPTGSVQVVGQGGLTLRRRGESRVYPTGSTLPLEALADTTAAAAVAPPAPASPTGPLAEPGAASVGEVADALDARFATALAAQDVQECVAIALELETAIDDWAADTNVSPDHEHARSLLRGMILQLGQLATDAHEAIPALLTSVRAARELARANRDFAMADALRDALTGAGFTVQDQRLT</sequence>
<name>A0ABV8LH75_9ACTN</name>
<keyword evidence="3" id="KW-0067">ATP-binding</keyword>
<dbReference type="SUPFAM" id="SSF47323">
    <property type="entry name" value="Anticodon-binding domain of a subclass of class I aminoacyl-tRNA synthetases"/>
    <property type="match status" value="1"/>
</dbReference>
<reference evidence="5" key="1">
    <citation type="journal article" date="2019" name="Int. J. Syst. Evol. Microbiol.">
        <title>The Global Catalogue of Microorganisms (GCM) 10K type strain sequencing project: providing services to taxonomists for standard genome sequencing and annotation.</title>
        <authorList>
            <consortium name="The Broad Institute Genomics Platform"/>
            <consortium name="The Broad Institute Genome Sequencing Center for Infectious Disease"/>
            <person name="Wu L."/>
            <person name="Ma J."/>
        </authorList>
    </citation>
    <scope>NUCLEOTIDE SEQUENCE [LARGE SCALE GENOMIC DNA]</scope>
    <source>
        <strain evidence="5">CGMCC 4.7289</strain>
    </source>
</reference>
<accession>A0ABV8LH75</accession>
<proteinExistence type="predicted"/>
<organism evidence="4 5">
    <name type="scientific">Hamadaea flava</name>
    <dbReference type="NCBI Taxonomy" id="1742688"/>
    <lineage>
        <taxon>Bacteria</taxon>
        <taxon>Bacillati</taxon>
        <taxon>Actinomycetota</taxon>
        <taxon>Actinomycetes</taxon>
        <taxon>Micromonosporales</taxon>
        <taxon>Micromonosporaceae</taxon>
        <taxon>Hamadaea</taxon>
    </lineage>
</organism>
<comment type="caution">
    <text evidence="4">The sequence shown here is derived from an EMBL/GenBank/DDBJ whole genome shotgun (WGS) entry which is preliminary data.</text>
</comment>
<dbReference type="EMBL" id="JBHSAY010000003">
    <property type="protein sequence ID" value="MFC4129833.1"/>
    <property type="molecule type" value="Genomic_DNA"/>
</dbReference>
<dbReference type="Gene3D" id="3.40.50.880">
    <property type="match status" value="1"/>
</dbReference>
<dbReference type="InterPro" id="IPR009080">
    <property type="entry name" value="tRNAsynth_Ia_anticodon-bd"/>
</dbReference>
<keyword evidence="1" id="KW-0436">Ligase</keyword>
<dbReference type="Gene3D" id="1.20.120.1910">
    <property type="entry name" value="Cysteine-tRNA ligase, C-terminal anti-codon recognition domain"/>
    <property type="match status" value="1"/>
</dbReference>
<protein>
    <recommendedName>
        <fullName evidence="6">Cysteinyl-tRNA synthetase</fullName>
    </recommendedName>
</protein>
<keyword evidence="5" id="KW-1185">Reference proteome</keyword>
<evidence type="ECO:0000313" key="5">
    <source>
        <dbReference type="Proteomes" id="UP001595816"/>
    </source>
</evidence>
<gene>
    <name evidence="4" type="ORF">ACFOZ4_04370</name>
</gene>
<evidence type="ECO:0000256" key="2">
    <source>
        <dbReference type="ARBA" id="ARBA00022741"/>
    </source>
</evidence>
<evidence type="ECO:0000256" key="3">
    <source>
        <dbReference type="ARBA" id="ARBA00022840"/>
    </source>
</evidence>
<keyword evidence="2" id="KW-0547">Nucleotide-binding</keyword>
<dbReference type="Proteomes" id="UP001595816">
    <property type="component" value="Unassembled WGS sequence"/>
</dbReference>
<evidence type="ECO:0008006" key="6">
    <source>
        <dbReference type="Google" id="ProtNLM"/>
    </source>
</evidence>
<evidence type="ECO:0000256" key="1">
    <source>
        <dbReference type="ARBA" id="ARBA00022598"/>
    </source>
</evidence>
<dbReference type="RefSeq" id="WP_253760074.1">
    <property type="nucleotide sequence ID" value="NZ_JAMZDZ010000001.1"/>
</dbReference>